<evidence type="ECO:0000256" key="1">
    <source>
        <dbReference type="ARBA" id="ARBA00006484"/>
    </source>
</evidence>
<dbReference type="PANTHER" id="PTHR43008:SF4">
    <property type="entry name" value="CHAIN DEHYDROGENASE, PUTATIVE (AFU_ORTHOLOGUE AFUA_4G08710)-RELATED"/>
    <property type="match status" value="1"/>
</dbReference>
<dbReference type="InterPro" id="IPR020904">
    <property type="entry name" value="Sc_DH/Rdtase_CS"/>
</dbReference>
<proteinExistence type="inferred from homology"/>
<dbReference type="PANTHER" id="PTHR43008">
    <property type="entry name" value="BENZIL REDUCTASE"/>
    <property type="match status" value="1"/>
</dbReference>
<comment type="similarity">
    <text evidence="1">Belongs to the short-chain dehydrogenases/reductases (SDR) family.</text>
</comment>
<dbReference type="PRINTS" id="PR00080">
    <property type="entry name" value="SDRFAMILY"/>
</dbReference>
<evidence type="ECO:0000256" key="3">
    <source>
        <dbReference type="ARBA" id="ARBA00023002"/>
    </source>
</evidence>
<keyword evidence="5" id="KW-1185">Reference proteome</keyword>
<dbReference type="Gene3D" id="3.40.50.720">
    <property type="entry name" value="NAD(P)-binding Rossmann-like Domain"/>
    <property type="match status" value="1"/>
</dbReference>
<protein>
    <submittedName>
        <fullName evidence="4">NAD(P)-binding domain protein</fullName>
    </submittedName>
</protein>
<dbReference type="SUPFAM" id="SSF51735">
    <property type="entry name" value="NAD(P)-binding Rossmann-fold domains"/>
    <property type="match status" value="1"/>
</dbReference>
<organism evidence="4 5">
    <name type="scientific">Ascosphaera apis ARSEF 7405</name>
    <dbReference type="NCBI Taxonomy" id="392613"/>
    <lineage>
        <taxon>Eukaryota</taxon>
        <taxon>Fungi</taxon>
        <taxon>Dikarya</taxon>
        <taxon>Ascomycota</taxon>
        <taxon>Pezizomycotina</taxon>
        <taxon>Eurotiomycetes</taxon>
        <taxon>Eurotiomycetidae</taxon>
        <taxon>Onygenales</taxon>
        <taxon>Ascosphaeraceae</taxon>
        <taxon>Ascosphaera</taxon>
    </lineage>
</organism>
<dbReference type="InterPro" id="IPR002347">
    <property type="entry name" value="SDR_fam"/>
</dbReference>
<dbReference type="VEuPathDB" id="FungiDB:AAP_00267"/>
<dbReference type="OrthoDB" id="1669814at2759"/>
<evidence type="ECO:0000313" key="5">
    <source>
        <dbReference type="Proteomes" id="UP000242877"/>
    </source>
</evidence>
<dbReference type="GO" id="GO:0016616">
    <property type="term" value="F:oxidoreductase activity, acting on the CH-OH group of donors, NAD or NADP as acceptor"/>
    <property type="evidence" value="ECO:0007669"/>
    <property type="project" value="UniProtKB-ARBA"/>
</dbReference>
<name>A0A168DQP1_9EURO</name>
<gene>
    <name evidence="4" type="ORF">AAP_00267</name>
</gene>
<sequence length="337" mass="36363">MLFRSATSAVTKAPGKALNIRRFSVAASRNHHSSACIKQFNQSRCFSATKASPLIQTTSKDSPIDTLEKPATLPPRRMPEFSLAGKVILVTGGARGLGLTVAEALLEAGAKVYALDRLPEPDPDFYRVQKRATQELDTGINYVQIDVRDAEKLHEIVGGIADKEGRMDGLLAAAGVQQETSALDYTAKDSNTMLEINITGVLMAAQAVAKQMIRFGNGGSIAMIASMSGTVANKGLISPVYNASKAGVLQLGRNLASEWGQYGIRVNTISPGYIVTSMVEKLFEEFPERRVEWPKQNMLGRLSSPEEYRGATVFLLSDASSFMTGGDLRMDGGHSSW</sequence>
<evidence type="ECO:0000313" key="4">
    <source>
        <dbReference type="EMBL" id="KZZ98006.1"/>
    </source>
</evidence>
<dbReference type="AlphaFoldDB" id="A0A168DQP1"/>
<dbReference type="GO" id="GO:0050664">
    <property type="term" value="F:oxidoreductase activity, acting on NAD(P)H, oxygen as acceptor"/>
    <property type="evidence" value="ECO:0007669"/>
    <property type="project" value="TreeGrafter"/>
</dbReference>
<dbReference type="Proteomes" id="UP000242877">
    <property type="component" value="Unassembled WGS sequence"/>
</dbReference>
<dbReference type="InterPro" id="IPR036291">
    <property type="entry name" value="NAD(P)-bd_dom_sf"/>
</dbReference>
<comment type="caution">
    <text evidence="4">The sequence shown here is derived from an EMBL/GenBank/DDBJ whole genome shotgun (WGS) entry which is preliminary data.</text>
</comment>
<evidence type="ECO:0000256" key="2">
    <source>
        <dbReference type="ARBA" id="ARBA00022857"/>
    </source>
</evidence>
<dbReference type="EMBL" id="AZGZ01000001">
    <property type="protein sequence ID" value="KZZ98006.1"/>
    <property type="molecule type" value="Genomic_DNA"/>
</dbReference>
<dbReference type="Pfam" id="PF13561">
    <property type="entry name" value="adh_short_C2"/>
    <property type="match status" value="1"/>
</dbReference>
<dbReference type="FunFam" id="3.40.50.720:FF:000245">
    <property type="entry name" value="Short chain dehydrogenase, putative"/>
    <property type="match status" value="1"/>
</dbReference>
<keyword evidence="3" id="KW-0560">Oxidoreductase</keyword>
<dbReference type="PRINTS" id="PR00081">
    <property type="entry name" value="GDHRDH"/>
</dbReference>
<reference evidence="4 5" key="1">
    <citation type="journal article" date="2016" name="Genome Biol. Evol.">
        <title>Divergent and convergent evolution of fungal pathogenicity.</title>
        <authorList>
            <person name="Shang Y."/>
            <person name="Xiao G."/>
            <person name="Zheng P."/>
            <person name="Cen K."/>
            <person name="Zhan S."/>
            <person name="Wang C."/>
        </authorList>
    </citation>
    <scope>NUCLEOTIDE SEQUENCE [LARGE SCALE GENOMIC DNA]</scope>
    <source>
        <strain evidence="4 5">ARSEF 7405</strain>
    </source>
</reference>
<keyword evidence="2" id="KW-0521">NADP</keyword>
<accession>A0A168DQP1</accession>
<dbReference type="PROSITE" id="PS00061">
    <property type="entry name" value="ADH_SHORT"/>
    <property type="match status" value="1"/>
</dbReference>